<evidence type="ECO:0000256" key="4">
    <source>
        <dbReference type="ARBA" id="ARBA00022692"/>
    </source>
</evidence>
<feature type="transmembrane region" description="Helical" evidence="7">
    <location>
        <begin position="138"/>
        <end position="160"/>
    </location>
</feature>
<dbReference type="Gene3D" id="1.10.3720.10">
    <property type="entry name" value="MetI-like"/>
    <property type="match status" value="1"/>
</dbReference>
<organism evidence="9 10">
    <name type="scientific">Dactylosporangium salmoneum</name>
    <dbReference type="NCBI Taxonomy" id="53361"/>
    <lineage>
        <taxon>Bacteria</taxon>
        <taxon>Bacillati</taxon>
        <taxon>Actinomycetota</taxon>
        <taxon>Actinomycetes</taxon>
        <taxon>Micromonosporales</taxon>
        <taxon>Micromonosporaceae</taxon>
        <taxon>Dactylosporangium</taxon>
    </lineage>
</organism>
<keyword evidence="10" id="KW-1185">Reference proteome</keyword>
<reference evidence="10" key="1">
    <citation type="journal article" date="2019" name="Int. J. Syst. Evol. Microbiol.">
        <title>The Global Catalogue of Microorganisms (GCM) 10K type strain sequencing project: providing services to taxonomists for standard genome sequencing and annotation.</title>
        <authorList>
            <consortium name="The Broad Institute Genomics Platform"/>
            <consortium name="The Broad Institute Genome Sequencing Center for Infectious Disease"/>
            <person name="Wu L."/>
            <person name="Ma J."/>
        </authorList>
    </citation>
    <scope>NUCLEOTIDE SEQUENCE [LARGE SCALE GENOMIC DNA]</scope>
    <source>
        <strain evidence="10">JCM 3272</strain>
    </source>
</reference>
<dbReference type="PROSITE" id="PS50928">
    <property type="entry name" value="ABC_TM1"/>
    <property type="match status" value="1"/>
</dbReference>
<dbReference type="InterPro" id="IPR000515">
    <property type="entry name" value="MetI-like"/>
</dbReference>
<feature type="transmembrane region" description="Helical" evidence="7">
    <location>
        <begin position="106"/>
        <end position="126"/>
    </location>
</feature>
<keyword evidence="2 7" id="KW-0813">Transport</keyword>
<evidence type="ECO:0000313" key="10">
    <source>
        <dbReference type="Proteomes" id="UP001501444"/>
    </source>
</evidence>
<keyword evidence="6 7" id="KW-0472">Membrane</keyword>
<gene>
    <name evidence="9" type="ORF">GCM10010170_097820</name>
</gene>
<evidence type="ECO:0000256" key="1">
    <source>
        <dbReference type="ARBA" id="ARBA00004651"/>
    </source>
</evidence>
<dbReference type="Proteomes" id="UP001501444">
    <property type="component" value="Unassembled WGS sequence"/>
</dbReference>
<dbReference type="Pfam" id="PF00528">
    <property type="entry name" value="BPD_transp_1"/>
    <property type="match status" value="1"/>
</dbReference>
<evidence type="ECO:0000256" key="2">
    <source>
        <dbReference type="ARBA" id="ARBA00022448"/>
    </source>
</evidence>
<dbReference type="PANTHER" id="PTHR43744">
    <property type="entry name" value="ABC TRANSPORTER PERMEASE PROTEIN MG189-RELATED-RELATED"/>
    <property type="match status" value="1"/>
</dbReference>
<evidence type="ECO:0000256" key="5">
    <source>
        <dbReference type="ARBA" id="ARBA00022989"/>
    </source>
</evidence>
<evidence type="ECO:0000256" key="3">
    <source>
        <dbReference type="ARBA" id="ARBA00022475"/>
    </source>
</evidence>
<keyword evidence="5 7" id="KW-1133">Transmembrane helix</keyword>
<keyword evidence="3" id="KW-1003">Cell membrane</keyword>
<evidence type="ECO:0000313" key="9">
    <source>
        <dbReference type="EMBL" id="GAA2387067.1"/>
    </source>
</evidence>
<feature type="transmembrane region" description="Helical" evidence="7">
    <location>
        <begin position="181"/>
        <end position="206"/>
    </location>
</feature>
<feature type="domain" description="ABC transmembrane type-1" evidence="8">
    <location>
        <begin position="69"/>
        <end position="260"/>
    </location>
</feature>
<proteinExistence type="inferred from homology"/>
<evidence type="ECO:0000259" key="8">
    <source>
        <dbReference type="PROSITE" id="PS50928"/>
    </source>
</evidence>
<dbReference type="EMBL" id="BAAARV010000103">
    <property type="protein sequence ID" value="GAA2387067.1"/>
    <property type="molecule type" value="Genomic_DNA"/>
</dbReference>
<feature type="transmembrane region" description="Helical" evidence="7">
    <location>
        <begin position="12"/>
        <end position="35"/>
    </location>
</feature>
<feature type="transmembrane region" description="Helical" evidence="7">
    <location>
        <begin position="75"/>
        <end position="94"/>
    </location>
</feature>
<comment type="caution">
    <text evidence="9">The sequence shown here is derived from an EMBL/GenBank/DDBJ whole genome shotgun (WGS) entry which is preliminary data.</text>
</comment>
<dbReference type="InterPro" id="IPR035906">
    <property type="entry name" value="MetI-like_sf"/>
</dbReference>
<dbReference type="SUPFAM" id="SSF161098">
    <property type="entry name" value="MetI-like"/>
    <property type="match status" value="1"/>
</dbReference>
<evidence type="ECO:0000256" key="6">
    <source>
        <dbReference type="ARBA" id="ARBA00023136"/>
    </source>
</evidence>
<accession>A0ABP5UTP2</accession>
<name>A0ABP5UTP2_9ACTN</name>
<comment type="similarity">
    <text evidence="7">Belongs to the binding-protein-dependent transport system permease family.</text>
</comment>
<comment type="subcellular location">
    <subcellularLocation>
        <location evidence="1 7">Cell membrane</location>
        <topology evidence="1 7">Multi-pass membrane protein</topology>
    </subcellularLocation>
</comment>
<keyword evidence="4 7" id="KW-0812">Transmembrane</keyword>
<feature type="transmembrane region" description="Helical" evidence="7">
    <location>
        <begin position="239"/>
        <end position="260"/>
    </location>
</feature>
<protein>
    <submittedName>
        <fullName evidence="9">Carbohydrate ABC transporter permease</fullName>
    </submittedName>
</protein>
<sequence>MMRTTRAHVLTGQVVITCAAALAVVPLIGVVTMALGEPDTQDSTIRLSNSFHIGNFKAVWDLADMGAALATSFKVSITATLLTLLLSVPAGYALARFRLPLRNTLFLVLLAGLMLPNESLIIPLFFDFREVGLADNLIGVILVETALSLPFGCFWMRTFFRDAPYEITDAGRVDGANSFVILVRLLVPMAIPQLLALIVLTFVWTWNDLLVPLVMLSGGRELTAPMTLATFQGQYTTDYSYLSAAAILTTLPVIAVYLVLQRSFAHGITSGAMKG</sequence>
<dbReference type="PANTHER" id="PTHR43744:SF8">
    <property type="entry name" value="SN-GLYCEROL-3-PHOSPHATE TRANSPORT SYSTEM PERMEASE PROTEIN UGPE"/>
    <property type="match status" value="1"/>
</dbReference>
<dbReference type="CDD" id="cd06261">
    <property type="entry name" value="TM_PBP2"/>
    <property type="match status" value="1"/>
</dbReference>
<evidence type="ECO:0000256" key="7">
    <source>
        <dbReference type="RuleBase" id="RU363032"/>
    </source>
</evidence>